<dbReference type="SUPFAM" id="SSF56655">
    <property type="entry name" value="Carbohydrate phosphatase"/>
    <property type="match status" value="1"/>
</dbReference>
<gene>
    <name evidence="9" type="ORF">IEQ34_016256</name>
</gene>
<dbReference type="PANTHER" id="PTHR20854">
    <property type="entry name" value="INOSITOL MONOPHOSPHATASE"/>
    <property type="match status" value="1"/>
</dbReference>
<evidence type="ECO:0000256" key="4">
    <source>
        <dbReference type="ARBA" id="ARBA00013106"/>
    </source>
</evidence>
<comment type="caution">
    <text evidence="9">The sequence shown here is derived from an EMBL/GenBank/DDBJ whole genome shotgun (WGS) entry which is preliminary data.</text>
</comment>
<evidence type="ECO:0000313" key="9">
    <source>
        <dbReference type="EMBL" id="KAH0454332.1"/>
    </source>
</evidence>
<reference evidence="9 10" key="1">
    <citation type="journal article" date="2021" name="Hortic Res">
        <title>Chromosome-scale assembly of the Dendrobium chrysotoxum genome enhances the understanding of orchid evolution.</title>
        <authorList>
            <person name="Zhang Y."/>
            <person name="Zhang G.Q."/>
            <person name="Zhang D."/>
            <person name="Liu X.D."/>
            <person name="Xu X.Y."/>
            <person name="Sun W.H."/>
            <person name="Yu X."/>
            <person name="Zhu X."/>
            <person name="Wang Z.W."/>
            <person name="Zhao X."/>
            <person name="Zhong W.Y."/>
            <person name="Chen H."/>
            <person name="Yin W.L."/>
            <person name="Huang T."/>
            <person name="Niu S.C."/>
            <person name="Liu Z.J."/>
        </authorList>
    </citation>
    <scope>NUCLEOTIDE SEQUENCE [LARGE SCALE GENOMIC DNA]</scope>
    <source>
        <strain evidence="9">Lindl</strain>
    </source>
</reference>
<dbReference type="PANTHER" id="PTHR20854:SF4">
    <property type="entry name" value="INOSITOL-1-MONOPHOSPHATASE-RELATED"/>
    <property type="match status" value="1"/>
</dbReference>
<organism evidence="9 10">
    <name type="scientific">Dendrobium chrysotoxum</name>
    <name type="common">Orchid</name>
    <dbReference type="NCBI Taxonomy" id="161865"/>
    <lineage>
        <taxon>Eukaryota</taxon>
        <taxon>Viridiplantae</taxon>
        <taxon>Streptophyta</taxon>
        <taxon>Embryophyta</taxon>
        <taxon>Tracheophyta</taxon>
        <taxon>Spermatophyta</taxon>
        <taxon>Magnoliopsida</taxon>
        <taxon>Liliopsida</taxon>
        <taxon>Asparagales</taxon>
        <taxon>Orchidaceae</taxon>
        <taxon>Epidendroideae</taxon>
        <taxon>Malaxideae</taxon>
        <taxon>Dendrobiinae</taxon>
        <taxon>Dendrobium</taxon>
    </lineage>
</organism>
<evidence type="ECO:0000256" key="1">
    <source>
        <dbReference type="ARBA" id="ARBA00001946"/>
    </source>
</evidence>
<comment type="cofactor">
    <cofactor evidence="1 8">
        <name>Mg(2+)</name>
        <dbReference type="ChEBI" id="CHEBI:18420"/>
    </cofactor>
</comment>
<dbReference type="InterPro" id="IPR020550">
    <property type="entry name" value="Inositol_monophosphatase_CS"/>
</dbReference>
<accession>A0AAV7GDT8</accession>
<keyword evidence="5 8" id="KW-0479">Metal-binding</keyword>
<dbReference type="GO" id="GO:0007165">
    <property type="term" value="P:signal transduction"/>
    <property type="evidence" value="ECO:0007669"/>
    <property type="project" value="TreeGrafter"/>
</dbReference>
<dbReference type="GO" id="GO:0046854">
    <property type="term" value="P:phosphatidylinositol phosphate biosynthetic process"/>
    <property type="evidence" value="ECO:0007669"/>
    <property type="project" value="InterPro"/>
</dbReference>
<sequence length="206" mass="22096">MGGEVLRELRESCVGLSGISIVWRSFANCSLLTTAGDESRQNTRSRTANGAVRRSWGAEVNSGRKEHVETTEALAFNKMVDSAHKSSLVLISAKVGTTRDKSTVDATTNRINSLLFKVRSLRMDGSCALNLCGVACGRLDIFYELGFGGPWDVAGGAIILQEAGGLIFDPYGGDFDIMSRRVAASNGHLKDLFLVALKEAEGNHPS</sequence>
<comment type="pathway">
    <text evidence="2">Polyol metabolism; myo-inositol biosynthesis; myo-inositol from D-glucose 6-phosphate: step 2/2.</text>
</comment>
<dbReference type="Gene3D" id="3.40.190.80">
    <property type="match status" value="1"/>
</dbReference>
<evidence type="ECO:0000313" key="10">
    <source>
        <dbReference type="Proteomes" id="UP000775213"/>
    </source>
</evidence>
<keyword evidence="7 8" id="KW-0460">Magnesium</keyword>
<dbReference type="Pfam" id="PF00459">
    <property type="entry name" value="Inositol_P"/>
    <property type="match status" value="1"/>
</dbReference>
<name>A0AAV7GDT8_DENCH</name>
<evidence type="ECO:0000256" key="2">
    <source>
        <dbReference type="ARBA" id="ARBA00005152"/>
    </source>
</evidence>
<dbReference type="PROSITE" id="PS00630">
    <property type="entry name" value="IMP_2"/>
    <property type="match status" value="1"/>
</dbReference>
<keyword evidence="6" id="KW-0378">Hydrolase</keyword>
<dbReference type="EC" id="3.1.3.25" evidence="4"/>
<dbReference type="AlphaFoldDB" id="A0AAV7GDT8"/>
<evidence type="ECO:0000256" key="7">
    <source>
        <dbReference type="ARBA" id="ARBA00022842"/>
    </source>
</evidence>
<protein>
    <recommendedName>
        <fullName evidence="4">inositol-phosphate phosphatase</fullName>
        <ecNumber evidence="4">3.1.3.25</ecNumber>
    </recommendedName>
</protein>
<dbReference type="EMBL" id="JAGFBR010000015">
    <property type="protein sequence ID" value="KAH0454332.1"/>
    <property type="molecule type" value="Genomic_DNA"/>
</dbReference>
<dbReference type="PRINTS" id="PR00377">
    <property type="entry name" value="IMPHPHTASES"/>
</dbReference>
<dbReference type="FunFam" id="3.40.190.80:FF:000002">
    <property type="entry name" value="Inositol-1-monophosphatase"/>
    <property type="match status" value="1"/>
</dbReference>
<dbReference type="GO" id="GO:0046872">
    <property type="term" value="F:metal ion binding"/>
    <property type="evidence" value="ECO:0007669"/>
    <property type="project" value="UniProtKB-KW"/>
</dbReference>
<dbReference type="GO" id="GO:0006020">
    <property type="term" value="P:inositol metabolic process"/>
    <property type="evidence" value="ECO:0007669"/>
    <property type="project" value="TreeGrafter"/>
</dbReference>
<evidence type="ECO:0000256" key="8">
    <source>
        <dbReference type="PIRSR" id="PIRSR600760-2"/>
    </source>
</evidence>
<dbReference type="GO" id="GO:0008934">
    <property type="term" value="F:inositol monophosphate 1-phosphatase activity"/>
    <property type="evidence" value="ECO:0007669"/>
    <property type="project" value="TreeGrafter"/>
</dbReference>
<dbReference type="InterPro" id="IPR000760">
    <property type="entry name" value="Inositol_monophosphatase-like"/>
</dbReference>
<evidence type="ECO:0000256" key="3">
    <source>
        <dbReference type="ARBA" id="ARBA00009759"/>
    </source>
</evidence>
<evidence type="ECO:0000256" key="6">
    <source>
        <dbReference type="ARBA" id="ARBA00022801"/>
    </source>
</evidence>
<comment type="similarity">
    <text evidence="3">Belongs to the inositol monophosphatase superfamily.</text>
</comment>
<keyword evidence="10" id="KW-1185">Reference proteome</keyword>
<evidence type="ECO:0000256" key="5">
    <source>
        <dbReference type="ARBA" id="ARBA00022723"/>
    </source>
</evidence>
<proteinExistence type="inferred from homology"/>
<dbReference type="Proteomes" id="UP000775213">
    <property type="component" value="Unassembled WGS sequence"/>
</dbReference>
<feature type="binding site" evidence="8">
    <location>
        <position position="152"/>
    </location>
    <ligand>
        <name>Mg(2+)</name>
        <dbReference type="ChEBI" id="CHEBI:18420"/>
        <label>1</label>
        <note>catalytic</note>
    </ligand>
</feature>